<dbReference type="InterPro" id="IPR050562">
    <property type="entry name" value="FAD_mOase_fung"/>
</dbReference>
<reference evidence="7 9" key="1">
    <citation type="journal article" date="2008" name="Genome Biol.">
        <title>The genome sequence of the model ascomycete fungus Podospora anserina.</title>
        <authorList>
            <person name="Espagne E."/>
            <person name="Lespinet O."/>
            <person name="Malagnac F."/>
            <person name="Da Silva C."/>
            <person name="Jaillon O."/>
            <person name="Porcel B.M."/>
            <person name="Couloux A."/>
            <person name="Aury J.-M."/>
            <person name="Segurens B."/>
            <person name="Poulain J."/>
            <person name="Anthouard V."/>
            <person name="Grossetete S."/>
            <person name="Khalili H."/>
            <person name="Coppin E."/>
            <person name="Dequard-Chablat M."/>
            <person name="Picard M."/>
            <person name="Contamine V."/>
            <person name="Arnaise S."/>
            <person name="Bourdais A."/>
            <person name="Berteaux-Lecellier V."/>
            <person name="Gautheret D."/>
            <person name="de Vries R.P."/>
            <person name="Battaglia E."/>
            <person name="Coutinho P.M."/>
            <person name="Danchin E.G.J."/>
            <person name="Henrissat B."/>
            <person name="El Khoury R."/>
            <person name="Sainsard-Chanet A."/>
            <person name="Boivin A."/>
            <person name="Pinan-Lucarre B."/>
            <person name="Sellem C.H."/>
            <person name="Debuchy R."/>
            <person name="Wincker P."/>
            <person name="Weissenbach J."/>
            <person name="Silar P."/>
        </authorList>
    </citation>
    <scope>NUCLEOTIDE SEQUENCE [LARGE SCALE GENOMIC DNA]</scope>
    <source>
        <strain evidence="9">S / ATCC MYA-4624 / DSM 980 / FGSC 10383</strain>
        <strain evidence="7">S mat+</strain>
    </source>
</reference>
<dbReference type="KEGG" id="pan:PODANSg422"/>
<sequence length="493" mass="53756">MNNKYPSPRATPLPTFVSGVFKNDTVVDMTIIPMPPTMDISVIIVGGGPVGLTAAHAFSKLGIDFTLLERRDIIAEDVGASIVLWPHGIRIMAQLGLLDQLLSIGTGLMSGTFQTVNGKAFLRTSSPQLCKTNHGIYPQCFARAELISTLYNTLPPSARSRIHTSKTVTSISSVPGGGIQVLCSDGTSYTGTFTLGADGIHSVVRKTILSLSPPPITPSPLKTRYSLLWFSLPLLPTIPASSAFEVHSKNLCLQVLANEKSNVQFCFLYQLLPPDHSPSKKFTQSDIEAIISRPDVSSLPLGGSGLTVKDAWPLKLKCGITPLEEGILKPEWHFGNQMVLVGDAAHKVTPTIGQGLNMGLLDVVSLANQVSEFVGSAGSSREKVLGGLDGAFRRYRAERLESVEEDYKRSGLVTRLTCWRDWRFKLFDRVVMPIPGVDVLLVNKVNSPIMAKGLVFRGIRVEREPFEGRVKWKEKMPLLDKTAHDEERKESGG</sequence>
<dbReference type="GeneID" id="6187544"/>
<dbReference type="PANTHER" id="PTHR47356">
    <property type="entry name" value="FAD-DEPENDENT MONOOXYGENASE ASQG-RELATED"/>
    <property type="match status" value="1"/>
</dbReference>
<evidence type="ECO:0000256" key="4">
    <source>
        <dbReference type="ARBA" id="ARBA00022827"/>
    </source>
</evidence>
<dbReference type="GO" id="GO:0071949">
    <property type="term" value="F:FAD binding"/>
    <property type="evidence" value="ECO:0007669"/>
    <property type="project" value="InterPro"/>
</dbReference>
<dbReference type="PANTHER" id="PTHR47356:SF2">
    <property type="entry name" value="FAD-BINDING DOMAIN-CONTAINING PROTEIN-RELATED"/>
    <property type="match status" value="1"/>
</dbReference>
<evidence type="ECO:0000256" key="2">
    <source>
        <dbReference type="ARBA" id="ARBA00007992"/>
    </source>
</evidence>
<dbReference type="eggNOG" id="KOG2614">
    <property type="taxonomic scope" value="Eukaryota"/>
</dbReference>
<evidence type="ECO:0000256" key="3">
    <source>
        <dbReference type="ARBA" id="ARBA00022630"/>
    </source>
</evidence>
<feature type="domain" description="FAD-binding" evidence="6">
    <location>
        <begin position="40"/>
        <end position="208"/>
    </location>
</feature>
<evidence type="ECO:0000259" key="6">
    <source>
        <dbReference type="Pfam" id="PF01494"/>
    </source>
</evidence>
<evidence type="ECO:0000313" key="9">
    <source>
        <dbReference type="Proteomes" id="UP000001197"/>
    </source>
</evidence>
<dbReference type="InterPro" id="IPR036188">
    <property type="entry name" value="FAD/NAD-bd_sf"/>
</dbReference>
<dbReference type="OrthoDB" id="2431938at2759"/>
<evidence type="ECO:0000313" key="7">
    <source>
        <dbReference type="EMBL" id="CAP61182.1"/>
    </source>
</evidence>
<dbReference type="AlphaFoldDB" id="B2ACL7"/>
<comment type="cofactor">
    <cofactor evidence="1">
        <name>FAD</name>
        <dbReference type="ChEBI" id="CHEBI:57692"/>
    </cofactor>
</comment>
<protein>
    <submittedName>
        <fullName evidence="7">Podospora anserina S mat+ genomic DNA chromosome 3, supercontig 1</fullName>
    </submittedName>
</protein>
<reference evidence="9" key="3">
    <citation type="journal article" date="2014" name="Genetics">
        <title>Maintaining two mating types: Structure of the mating type locus and its role in heterokaryosis in Podospora anserina.</title>
        <authorList>
            <person name="Grognet P."/>
            <person name="Bidard F."/>
            <person name="Kuchly C."/>
            <person name="Tong L.C.H."/>
            <person name="Coppin E."/>
            <person name="Benkhali J.A."/>
            <person name="Couloux A."/>
            <person name="Wincker P."/>
            <person name="Debuchy R."/>
            <person name="Silar P."/>
        </authorList>
    </citation>
    <scope>GENOME REANNOTATION</scope>
    <source>
        <strain evidence="9">S / ATCC MYA-4624 / DSM 980 / FGSC 10383</strain>
    </source>
</reference>
<dbReference type="Gene3D" id="3.50.50.60">
    <property type="entry name" value="FAD/NAD(P)-binding domain"/>
    <property type="match status" value="1"/>
</dbReference>
<evidence type="ECO:0000256" key="1">
    <source>
        <dbReference type="ARBA" id="ARBA00001974"/>
    </source>
</evidence>
<dbReference type="Proteomes" id="UP000001197">
    <property type="component" value="Chromosome 3"/>
</dbReference>
<keyword evidence="3" id="KW-0285">Flavoprotein</keyword>
<dbReference type="EMBL" id="FO904938">
    <property type="protein sequence ID" value="CDP26629.1"/>
    <property type="molecule type" value="Genomic_DNA"/>
</dbReference>
<gene>
    <name evidence="7" type="ORF">PODANS_3_1390</name>
</gene>
<dbReference type="EMBL" id="CU633448">
    <property type="protein sequence ID" value="CAP61182.1"/>
    <property type="molecule type" value="Genomic_DNA"/>
</dbReference>
<name>B2ACL7_PODAN</name>
<proteinExistence type="inferred from homology"/>
<reference evidence="8" key="4">
    <citation type="submission" date="2015-04" db="EMBL/GenBank/DDBJ databases">
        <title>Maintaining two mating types: Structure of the mating type locus and its role in heterokaryosis in Podospora anserina.</title>
        <authorList>
            <person name="Grognet P."/>
            <person name="Bidard F."/>
            <person name="Kuchly C."/>
            <person name="Chan Ho Tong L."/>
            <person name="Coppin E."/>
            <person name="Ait Benkhali J."/>
            <person name="Couloux A."/>
            <person name="Wincker P."/>
            <person name="Debuchy R."/>
            <person name="Silar P."/>
        </authorList>
    </citation>
    <scope>NUCLEOTIDE SEQUENCE</scope>
</reference>
<dbReference type="Pfam" id="PF01494">
    <property type="entry name" value="FAD_binding_3"/>
    <property type="match status" value="2"/>
</dbReference>
<dbReference type="VEuPathDB" id="FungiDB:PODANS_3_1390"/>
<keyword evidence="4" id="KW-0274">FAD</keyword>
<keyword evidence="5" id="KW-0560">Oxidoreductase</keyword>
<comment type="similarity">
    <text evidence="2">Belongs to the paxM FAD-dependent monooxygenase family.</text>
</comment>
<accession>B2ACL7</accession>
<evidence type="ECO:0000256" key="5">
    <source>
        <dbReference type="ARBA" id="ARBA00023002"/>
    </source>
</evidence>
<dbReference type="HOGENOM" id="CLU_009665_12_2_1"/>
<feature type="domain" description="FAD-binding" evidence="6">
    <location>
        <begin position="331"/>
        <end position="379"/>
    </location>
</feature>
<dbReference type="RefSeq" id="XP_001903407.1">
    <property type="nucleotide sequence ID" value="XM_001903372.1"/>
</dbReference>
<dbReference type="InterPro" id="IPR002938">
    <property type="entry name" value="FAD-bd"/>
</dbReference>
<dbReference type="GO" id="GO:0004497">
    <property type="term" value="F:monooxygenase activity"/>
    <property type="evidence" value="ECO:0007669"/>
    <property type="project" value="InterPro"/>
</dbReference>
<dbReference type="PRINTS" id="PR00420">
    <property type="entry name" value="RNGMNOXGNASE"/>
</dbReference>
<reference evidence="7" key="2">
    <citation type="submission" date="2008-07" db="EMBL/GenBank/DDBJ databases">
        <authorList>
            <person name="Genoscope - CEA"/>
        </authorList>
    </citation>
    <scope>NUCLEOTIDE SEQUENCE</scope>
    <source>
        <strain evidence="7">S mat+</strain>
    </source>
</reference>
<dbReference type="SUPFAM" id="SSF51905">
    <property type="entry name" value="FAD/NAD(P)-binding domain"/>
    <property type="match status" value="1"/>
</dbReference>
<organism evidence="7">
    <name type="scientific">Podospora anserina (strain S / ATCC MYA-4624 / DSM 980 / FGSC 10383)</name>
    <name type="common">Pleurage anserina</name>
    <dbReference type="NCBI Taxonomy" id="515849"/>
    <lineage>
        <taxon>Eukaryota</taxon>
        <taxon>Fungi</taxon>
        <taxon>Dikarya</taxon>
        <taxon>Ascomycota</taxon>
        <taxon>Pezizomycotina</taxon>
        <taxon>Sordariomycetes</taxon>
        <taxon>Sordariomycetidae</taxon>
        <taxon>Sordariales</taxon>
        <taxon>Podosporaceae</taxon>
        <taxon>Podospora</taxon>
        <taxon>Podospora anserina</taxon>
    </lineage>
</organism>
<keyword evidence="9" id="KW-1185">Reference proteome</keyword>
<evidence type="ECO:0000313" key="8">
    <source>
        <dbReference type="EMBL" id="CDP26629.1"/>
    </source>
</evidence>